<evidence type="ECO:0000313" key="2">
    <source>
        <dbReference type="EMBL" id="PSL41069.1"/>
    </source>
</evidence>
<dbReference type="RefSeq" id="WP_106532574.1">
    <property type="nucleotide sequence ID" value="NZ_PYAT01000003.1"/>
</dbReference>
<sequence length="388" mass="43689">MNILIIGGGIAGLTLAAQLVQSDHSVQVAEKAFGLRTEGYMIDFFGAGYDAAEKMGLLGELEKIHYPISGLNIKRSNGTIRYSLSYSKLRKLADGRHFNFMRGDLEYVLSQRIKNRVSIMYNTTIQSVWQDEQNVYALLSDGTEWRGDLLVGADGIRSKVRELAFGDAHRFIRLLGLYTAAFTFQRTDLYRGIENSFDLLAEPGRQISVYPLTDNRMAVFFLFRSNETNSRVMRRQALSELTDRFGDMGWLVPDILRNSETASDFYFDAVAQVEVPHWTNGRIALVGDACYAVSLLAGQGASLAMAGSYTLAQCLRERDVPSALTVYETSLKPQITEVQRSARNFANFFFPDTTFQLFLRDVGLRASMVPVLQTYFKFKSIRLPELSK</sequence>
<dbReference type="PRINTS" id="PR00420">
    <property type="entry name" value="RNGMNOXGNASE"/>
</dbReference>
<feature type="domain" description="FAD-binding" evidence="1">
    <location>
        <begin position="2"/>
        <end position="334"/>
    </location>
</feature>
<dbReference type="Proteomes" id="UP000242682">
    <property type="component" value="Unassembled WGS sequence"/>
</dbReference>
<dbReference type="InterPro" id="IPR051704">
    <property type="entry name" value="FAD_aromatic-hydroxylase"/>
</dbReference>
<evidence type="ECO:0000259" key="1">
    <source>
        <dbReference type="Pfam" id="PF01494"/>
    </source>
</evidence>
<dbReference type="Gene3D" id="3.30.9.10">
    <property type="entry name" value="D-Amino Acid Oxidase, subunit A, domain 2"/>
    <property type="match status" value="1"/>
</dbReference>
<proteinExistence type="predicted"/>
<dbReference type="InterPro" id="IPR036188">
    <property type="entry name" value="FAD/NAD-bd_sf"/>
</dbReference>
<dbReference type="InterPro" id="IPR002938">
    <property type="entry name" value="FAD-bd"/>
</dbReference>
<dbReference type="Pfam" id="PF01494">
    <property type="entry name" value="FAD_binding_3"/>
    <property type="match status" value="1"/>
</dbReference>
<accession>A0A2P8H4E1</accession>
<name>A0A2P8H4E1_9BACL</name>
<evidence type="ECO:0000313" key="3">
    <source>
        <dbReference type="Proteomes" id="UP000242682"/>
    </source>
</evidence>
<reference evidence="2 3" key="1">
    <citation type="submission" date="2018-03" db="EMBL/GenBank/DDBJ databases">
        <title>Genomic Encyclopedia of Type Strains, Phase III (KMG-III): the genomes of soil and plant-associated and newly described type strains.</title>
        <authorList>
            <person name="Whitman W."/>
        </authorList>
    </citation>
    <scope>NUCLEOTIDE SEQUENCE [LARGE SCALE GENOMIC DNA]</scope>
    <source>
        <strain evidence="2 3">CGMCC 1.12259</strain>
    </source>
</reference>
<keyword evidence="3" id="KW-1185">Reference proteome</keyword>
<gene>
    <name evidence="2" type="ORF">B0H99_103203</name>
</gene>
<dbReference type="EMBL" id="PYAT01000003">
    <property type="protein sequence ID" value="PSL41069.1"/>
    <property type="molecule type" value="Genomic_DNA"/>
</dbReference>
<dbReference type="GO" id="GO:0071949">
    <property type="term" value="F:FAD binding"/>
    <property type="evidence" value="ECO:0007669"/>
    <property type="project" value="InterPro"/>
</dbReference>
<organism evidence="2 3">
    <name type="scientific">Planomicrobium soli</name>
    <dbReference type="NCBI Taxonomy" id="1176648"/>
    <lineage>
        <taxon>Bacteria</taxon>
        <taxon>Bacillati</taxon>
        <taxon>Bacillota</taxon>
        <taxon>Bacilli</taxon>
        <taxon>Bacillales</taxon>
        <taxon>Caryophanaceae</taxon>
        <taxon>Planomicrobium</taxon>
    </lineage>
</organism>
<dbReference type="PANTHER" id="PTHR46865">
    <property type="entry name" value="OXIDOREDUCTASE-RELATED"/>
    <property type="match status" value="1"/>
</dbReference>
<dbReference type="OrthoDB" id="9766816at2"/>
<dbReference type="SUPFAM" id="SSF51905">
    <property type="entry name" value="FAD/NAD(P)-binding domain"/>
    <property type="match status" value="1"/>
</dbReference>
<protein>
    <submittedName>
        <fullName evidence="2">2-polyprenyl-6-methoxyphenol hydroxylase-like FAD-dependent oxidoreductase</fullName>
    </submittedName>
</protein>
<comment type="caution">
    <text evidence="2">The sequence shown here is derived from an EMBL/GenBank/DDBJ whole genome shotgun (WGS) entry which is preliminary data.</text>
</comment>
<dbReference type="PANTHER" id="PTHR46865:SF8">
    <property type="entry name" value="POSSIBLE OXIDOREDUCTASE"/>
    <property type="match status" value="1"/>
</dbReference>
<dbReference type="Gene3D" id="3.50.50.60">
    <property type="entry name" value="FAD/NAD(P)-binding domain"/>
    <property type="match status" value="1"/>
</dbReference>
<dbReference type="AlphaFoldDB" id="A0A2P8H4E1"/>